<dbReference type="AlphaFoldDB" id="A0A6A4RFW6"/>
<accession>A0A6A4RFW6</accession>
<feature type="domain" description="DUF4140" evidence="5">
    <location>
        <begin position="30"/>
        <end position="121"/>
    </location>
</feature>
<name>A0A6A4RFW6_9RHOB</name>
<dbReference type="PANTHER" id="PTHR31005">
    <property type="entry name" value="DUF4139 DOMAIN-CONTAINING PROTEIN"/>
    <property type="match status" value="1"/>
</dbReference>
<protein>
    <submittedName>
        <fullName evidence="6">Mucoidy inhibitor MuiA family protein</fullName>
    </submittedName>
</protein>
<dbReference type="InterPro" id="IPR011935">
    <property type="entry name" value="CHP02231"/>
</dbReference>
<gene>
    <name evidence="6" type="ORF">GP644_00770</name>
</gene>
<organism evidence="6 7">
    <name type="scientific">Parasedimentitalea maritima</name>
    <dbReference type="NCBI Taxonomy" id="2578117"/>
    <lineage>
        <taxon>Bacteria</taxon>
        <taxon>Pseudomonadati</taxon>
        <taxon>Pseudomonadota</taxon>
        <taxon>Alphaproteobacteria</taxon>
        <taxon>Rhodobacterales</taxon>
        <taxon>Paracoccaceae</taxon>
        <taxon>Parasedimentitalea</taxon>
    </lineage>
</organism>
<feature type="region of interest" description="Disordered" evidence="2">
    <location>
        <begin position="290"/>
        <end position="311"/>
    </location>
</feature>
<dbReference type="Pfam" id="PF13598">
    <property type="entry name" value="DUF4139"/>
    <property type="match status" value="1"/>
</dbReference>
<dbReference type="EMBL" id="WSFO01000001">
    <property type="protein sequence ID" value="KAE9632343.1"/>
    <property type="molecule type" value="Genomic_DNA"/>
</dbReference>
<keyword evidence="1" id="KW-0175">Coiled coil</keyword>
<feature type="signal peptide" evidence="3">
    <location>
        <begin position="1"/>
        <end position="18"/>
    </location>
</feature>
<feature type="coiled-coil region" evidence="1">
    <location>
        <begin position="170"/>
        <end position="204"/>
    </location>
</feature>
<reference evidence="6 7" key="1">
    <citation type="submission" date="2019-12" db="EMBL/GenBank/DDBJ databases">
        <authorList>
            <person name="Zhang Y.-J."/>
        </authorList>
    </citation>
    <scope>NUCLEOTIDE SEQUENCE [LARGE SCALE GENOMIC DNA]</scope>
    <source>
        <strain evidence="6 7">H18S-6</strain>
    </source>
</reference>
<feature type="domain" description="DUF4139" evidence="4">
    <location>
        <begin position="236"/>
        <end position="537"/>
    </location>
</feature>
<evidence type="ECO:0000256" key="3">
    <source>
        <dbReference type="SAM" id="SignalP"/>
    </source>
</evidence>
<evidence type="ECO:0000313" key="6">
    <source>
        <dbReference type="EMBL" id="KAE9632343.1"/>
    </source>
</evidence>
<evidence type="ECO:0000256" key="1">
    <source>
        <dbReference type="SAM" id="Coils"/>
    </source>
</evidence>
<evidence type="ECO:0000259" key="5">
    <source>
        <dbReference type="Pfam" id="PF13600"/>
    </source>
</evidence>
<comment type="caution">
    <text evidence="6">The sequence shown here is derived from an EMBL/GenBank/DDBJ whole genome shotgun (WGS) entry which is preliminary data.</text>
</comment>
<dbReference type="Proteomes" id="UP000441586">
    <property type="component" value="Unassembled WGS sequence"/>
</dbReference>
<dbReference type="NCBIfam" id="TIGR02231">
    <property type="entry name" value="mucoidy inhibitor MuiA family protein"/>
    <property type="match status" value="1"/>
</dbReference>
<evidence type="ECO:0000313" key="7">
    <source>
        <dbReference type="Proteomes" id="UP000441586"/>
    </source>
</evidence>
<dbReference type="RefSeq" id="WP_158976292.1">
    <property type="nucleotide sequence ID" value="NZ_WSFO01000001.1"/>
</dbReference>
<evidence type="ECO:0000259" key="4">
    <source>
        <dbReference type="Pfam" id="PF13598"/>
    </source>
</evidence>
<keyword evidence="3" id="KW-0732">Signal</keyword>
<dbReference type="Pfam" id="PF13600">
    <property type="entry name" value="DUF4140"/>
    <property type="match status" value="1"/>
</dbReference>
<sequence>MRFCFSLLALLSASAAWADTIPVSSKVTEVTMYPDSAAITRTAEFQIPAGKHRLVLQGVPDTATLETLRIDLTGARQIGTVFRVEYAPPREFNDPRVEEAEARIDEIEQRIQTVKDDATRAGLKGAAAEVSIGFLQQLGENEGLAQAGPDALRDIAQMISVEAESAGQVALDAEIATRQIERQLLDLEEELAAAEQMLEAIDLETEDRLYIAVEVEATEATNGEIVLNYLDGGESFWAPVYDFRLETGDTPQLTIERGAYLQQETGENWTDVTLILSTVEPIGQIEPSKLRTQRRRVEEPGPEPVMLDSRAGGYGEPVVEVPVIIEEAVSRWVSDSDGPGVTYVYGEPVSIASGADILRLELDVLSEAGEITARAVPMRDETAYRVVKFTNSTAEELLSVEYAARYIDGVFIGEQGFEGLAAGEEGEIGFGPIEGLQIRRDTLDQSEGGRGLISRSNQQVQQVEIEIENLTGETWPLQLRDRVPYTEQEDLQITWTARPRPSEENLDKRRGILAWDLEIAPGERRKIELETTLSWPEGMDLH</sequence>
<proteinExistence type="predicted"/>
<feature type="chain" id="PRO_5025511026" evidence="3">
    <location>
        <begin position="19"/>
        <end position="542"/>
    </location>
</feature>
<dbReference type="PANTHER" id="PTHR31005:SF8">
    <property type="entry name" value="DUF4139 DOMAIN-CONTAINING PROTEIN"/>
    <property type="match status" value="1"/>
</dbReference>
<evidence type="ECO:0000256" key="2">
    <source>
        <dbReference type="SAM" id="MobiDB-lite"/>
    </source>
</evidence>
<dbReference type="InterPro" id="IPR025554">
    <property type="entry name" value="DUF4140"/>
</dbReference>
<dbReference type="InterPro" id="IPR037291">
    <property type="entry name" value="DUF4139"/>
</dbReference>